<dbReference type="Proteomes" id="UP001501565">
    <property type="component" value="Unassembled WGS sequence"/>
</dbReference>
<feature type="domain" description="Dyp-type peroxidase C-terminal" evidence="8">
    <location>
        <begin position="129"/>
        <end position="288"/>
    </location>
</feature>
<comment type="caution">
    <text evidence="9">The sequence shown here is derived from an EMBL/GenBank/DDBJ whole genome shotgun (WGS) entry which is preliminary data.</text>
</comment>
<dbReference type="GO" id="GO:0004601">
    <property type="term" value="F:peroxidase activity"/>
    <property type="evidence" value="ECO:0007669"/>
    <property type="project" value="UniProtKB-KW"/>
</dbReference>
<dbReference type="InterPro" id="IPR006314">
    <property type="entry name" value="Dyp_peroxidase"/>
</dbReference>
<reference evidence="10" key="1">
    <citation type="journal article" date="2019" name="Int. J. Syst. Evol. Microbiol.">
        <title>The Global Catalogue of Microorganisms (GCM) 10K type strain sequencing project: providing services to taxonomists for standard genome sequencing and annotation.</title>
        <authorList>
            <consortium name="The Broad Institute Genomics Platform"/>
            <consortium name="The Broad Institute Genome Sequencing Center for Infectious Disease"/>
            <person name="Wu L."/>
            <person name="Ma J."/>
        </authorList>
    </citation>
    <scope>NUCLEOTIDE SEQUENCE [LARGE SCALE GENOMIC DNA]</scope>
    <source>
        <strain evidence="10">JCM 17551</strain>
    </source>
</reference>
<evidence type="ECO:0000313" key="9">
    <source>
        <dbReference type="EMBL" id="GAA3911321.1"/>
    </source>
</evidence>
<name>A0ABP7M0A6_9GAMM</name>
<evidence type="ECO:0000259" key="8">
    <source>
        <dbReference type="Pfam" id="PF20628"/>
    </source>
</evidence>
<evidence type="ECO:0000256" key="3">
    <source>
        <dbReference type="ARBA" id="ARBA00022723"/>
    </source>
</evidence>
<keyword evidence="2 9" id="KW-0575">Peroxidase</keyword>
<dbReference type="PANTHER" id="PTHR30521">
    <property type="entry name" value="DEFERROCHELATASE/PEROXIDASE"/>
    <property type="match status" value="1"/>
</dbReference>
<keyword evidence="10" id="KW-1185">Reference proteome</keyword>
<comment type="cofactor">
    <cofactor evidence="1">
        <name>heme b</name>
        <dbReference type="ChEBI" id="CHEBI:60344"/>
    </cofactor>
</comment>
<dbReference type="EMBL" id="BAABBN010000004">
    <property type="protein sequence ID" value="GAA3911321.1"/>
    <property type="molecule type" value="Genomic_DNA"/>
</dbReference>
<evidence type="ECO:0000256" key="1">
    <source>
        <dbReference type="ARBA" id="ARBA00001970"/>
    </source>
</evidence>
<dbReference type="PROSITE" id="PS51404">
    <property type="entry name" value="DYP_PEROXIDASE"/>
    <property type="match status" value="1"/>
</dbReference>
<evidence type="ECO:0000256" key="5">
    <source>
        <dbReference type="ARBA" id="ARBA00023004"/>
    </source>
</evidence>
<dbReference type="InterPro" id="IPR048327">
    <property type="entry name" value="Dyp_perox_N"/>
</dbReference>
<organism evidence="9 10">
    <name type="scientific">Litoribacillus peritrichatus</name>
    <dbReference type="NCBI Taxonomy" id="718191"/>
    <lineage>
        <taxon>Bacteria</taxon>
        <taxon>Pseudomonadati</taxon>
        <taxon>Pseudomonadota</taxon>
        <taxon>Gammaproteobacteria</taxon>
        <taxon>Oceanospirillales</taxon>
        <taxon>Oceanospirillaceae</taxon>
        <taxon>Litoribacillus</taxon>
    </lineage>
</organism>
<dbReference type="SUPFAM" id="SSF54909">
    <property type="entry name" value="Dimeric alpha+beta barrel"/>
    <property type="match status" value="1"/>
</dbReference>
<dbReference type="NCBIfam" id="TIGR01413">
    <property type="entry name" value="Dyp_perox_fam"/>
    <property type="match status" value="1"/>
</dbReference>
<keyword evidence="3" id="KW-0479">Metal-binding</keyword>
<dbReference type="PANTHER" id="PTHR30521:SF0">
    <property type="entry name" value="DYP-TYPE PEROXIDASE FAMILY PROTEIN"/>
    <property type="match status" value="1"/>
</dbReference>
<dbReference type="Pfam" id="PF04261">
    <property type="entry name" value="Dyp_perox_N"/>
    <property type="match status" value="1"/>
</dbReference>
<protein>
    <submittedName>
        <fullName evidence="9">Dyp-type peroxidase</fullName>
    </submittedName>
</protein>
<sequence>MATAQTAIFSDQSKHFYFLEYTLNEAHTAEQLGHALASVYAPKNSVFQLIAFGPKLADRMFPQATPEQLHEMKALKGPVYSMPSHQGDLLFWLHGNDVSDIYDQVLCIQESLKEIAEVQLDQAGFTYHDNKDLIGFEDGTANPKEDARHPVALINEGPYQGGSIVFSQKWQHDLQSFLSLPLEQQEKIVGRTKVENEELTGDAMPKDSHVSRTDVKVDGEAMKIYRRSAPYGNAKEKGLMFLCFACDQKRIQVQLERMTGTTEDKLSDHLMKYSTPVSGSYWYAPPVEELERLIK</sequence>
<accession>A0ABP7M0A6</accession>
<feature type="domain" description="Dyp-type peroxidase N-terminal" evidence="7">
    <location>
        <begin position="40"/>
        <end position="125"/>
    </location>
</feature>
<keyword evidence="4" id="KW-0560">Oxidoreductase</keyword>
<proteinExistence type="inferred from homology"/>
<dbReference type="InterPro" id="IPR048328">
    <property type="entry name" value="Dyp_perox_C"/>
</dbReference>
<evidence type="ECO:0000313" key="10">
    <source>
        <dbReference type="Proteomes" id="UP001501565"/>
    </source>
</evidence>
<dbReference type="RefSeq" id="WP_344794611.1">
    <property type="nucleotide sequence ID" value="NZ_BAABBN010000004.1"/>
</dbReference>
<comment type="similarity">
    <text evidence="6">Belongs to the DyP-type peroxidase family.</text>
</comment>
<dbReference type="InterPro" id="IPR011008">
    <property type="entry name" value="Dimeric_a/b-barrel"/>
</dbReference>
<keyword evidence="5" id="KW-0408">Iron</keyword>
<gene>
    <name evidence="9" type="ORF">GCM10022277_02300</name>
</gene>
<evidence type="ECO:0000256" key="2">
    <source>
        <dbReference type="ARBA" id="ARBA00022559"/>
    </source>
</evidence>
<evidence type="ECO:0000259" key="7">
    <source>
        <dbReference type="Pfam" id="PF04261"/>
    </source>
</evidence>
<evidence type="ECO:0000256" key="6">
    <source>
        <dbReference type="ARBA" id="ARBA00025737"/>
    </source>
</evidence>
<dbReference type="Pfam" id="PF20628">
    <property type="entry name" value="Dyp_perox_C"/>
    <property type="match status" value="1"/>
</dbReference>
<evidence type="ECO:0000256" key="4">
    <source>
        <dbReference type="ARBA" id="ARBA00023002"/>
    </source>
</evidence>